<dbReference type="GO" id="GO:0005615">
    <property type="term" value="C:extracellular space"/>
    <property type="evidence" value="ECO:0007669"/>
    <property type="project" value="InterPro"/>
</dbReference>
<evidence type="ECO:0000256" key="3">
    <source>
        <dbReference type="ARBA" id="ARBA00011328"/>
    </source>
</evidence>
<dbReference type="Pfam" id="PF00473">
    <property type="entry name" value="CRF"/>
    <property type="match status" value="1"/>
</dbReference>
<comment type="subunit">
    <text evidence="3">Binds with high affinity to CRF receptors 2-alpha and 2-beta.</text>
</comment>
<evidence type="ECO:0000256" key="5">
    <source>
        <dbReference type="ARBA" id="ARBA00022702"/>
    </source>
</evidence>
<comment type="similarity">
    <text evidence="2">Belongs to the sauvagine/corticotropin-releasing factor/urotensin I family.</text>
</comment>
<evidence type="ECO:0000256" key="4">
    <source>
        <dbReference type="ARBA" id="ARBA00022525"/>
    </source>
</evidence>
<keyword evidence="5" id="KW-0372">Hormone</keyword>
<keyword evidence="4" id="KW-0964">Secreted</keyword>
<dbReference type="PANTHER" id="PTHR17575">
    <property type="entry name" value="UROCORTIN-2 AND 3"/>
    <property type="match status" value="1"/>
</dbReference>
<dbReference type="GO" id="GO:0009755">
    <property type="term" value="P:hormone-mediated signaling pathway"/>
    <property type="evidence" value="ECO:0007669"/>
    <property type="project" value="TreeGrafter"/>
</dbReference>
<dbReference type="GO" id="GO:0051431">
    <property type="term" value="F:corticotropin-releasing hormone receptor 2 binding"/>
    <property type="evidence" value="ECO:0007669"/>
    <property type="project" value="InterPro"/>
</dbReference>
<evidence type="ECO:0000256" key="2">
    <source>
        <dbReference type="ARBA" id="ARBA00009287"/>
    </source>
</evidence>
<keyword evidence="6 8" id="KW-0732">Signal</keyword>
<dbReference type="GO" id="GO:0005179">
    <property type="term" value="F:hormone activity"/>
    <property type="evidence" value="ECO:0007669"/>
    <property type="project" value="UniProtKB-KW"/>
</dbReference>
<feature type="domain" description="Corticotropin-releasing factor" evidence="9">
    <location>
        <begin position="108"/>
        <end position="144"/>
    </location>
</feature>
<feature type="chain" id="PRO_5027937210" evidence="8">
    <location>
        <begin position="20"/>
        <end position="148"/>
    </location>
</feature>
<protein>
    <submittedName>
        <fullName evidence="11">Urocortin 3, like</fullName>
    </submittedName>
</protein>
<organism evidence="10 11">
    <name type="scientific">Clupea harengus</name>
    <name type="common">Atlantic herring</name>
    <dbReference type="NCBI Taxonomy" id="7950"/>
    <lineage>
        <taxon>Eukaryota</taxon>
        <taxon>Metazoa</taxon>
        <taxon>Chordata</taxon>
        <taxon>Craniata</taxon>
        <taxon>Vertebrata</taxon>
        <taxon>Euteleostomi</taxon>
        <taxon>Actinopterygii</taxon>
        <taxon>Neopterygii</taxon>
        <taxon>Teleostei</taxon>
        <taxon>Clupei</taxon>
        <taxon>Clupeiformes</taxon>
        <taxon>Clupeoidei</taxon>
        <taxon>Clupeidae</taxon>
        <taxon>Clupea</taxon>
    </lineage>
</organism>
<gene>
    <name evidence="11" type="primary">ucn3l</name>
</gene>
<dbReference type="Proteomes" id="UP000515152">
    <property type="component" value="Chromosome 16"/>
</dbReference>
<sequence length="148" mass="16579">MPLVRTLLLLAVLCAPSSSLCFRLYETESNFLCSNDVLSGAKSNEQPNNVLLDRRGFLIGSEENGAESAESREKRTYPAPNYRFLSHTQLRSKMYRNSAKGNRRSKVTLSLDVPTNIMNILFDIAKAKNLRAKAADNARLMAKIGKRK</sequence>
<dbReference type="OrthoDB" id="9949770at2759"/>
<evidence type="ECO:0000256" key="6">
    <source>
        <dbReference type="ARBA" id="ARBA00022729"/>
    </source>
</evidence>
<comment type="function">
    <text evidence="7">Suppresses food intake, delays gastric emptying and decreases heat-induced edema. Might represent an endogenous ligand for maintaining homeostasis after stress.</text>
</comment>
<evidence type="ECO:0000259" key="9">
    <source>
        <dbReference type="Pfam" id="PF00473"/>
    </source>
</evidence>
<dbReference type="GeneID" id="105897540"/>
<dbReference type="RefSeq" id="XP_012679926.1">
    <property type="nucleotide sequence ID" value="XM_012824472.3"/>
</dbReference>
<feature type="signal peptide" evidence="8">
    <location>
        <begin position="1"/>
        <end position="19"/>
    </location>
</feature>
<proteinExistence type="inferred from homology"/>
<dbReference type="AlphaFoldDB" id="A0A6P3VS71"/>
<dbReference type="KEGG" id="char:105897540"/>
<evidence type="ECO:0000256" key="1">
    <source>
        <dbReference type="ARBA" id="ARBA00004613"/>
    </source>
</evidence>
<dbReference type="GO" id="GO:0007189">
    <property type="term" value="P:adenylate cyclase-activating G protein-coupled receptor signaling pathway"/>
    <property type="evidence" value="ECO:0007669"/>
    <property type="project" value="TreeGrafter"/>
</dbReference>
<accession>A0A6P3VS71</accession>
<evidence type="ECO:0000256" key="7">
    <source>
        <dbReference type="ARBA" id="ARBA00025160"/>
    </source>
</evidence>
<evidence type="ECO:0000313" key="10">
    <source>
        <dbReference type="Proteomes" id="UP000515152"/>
    </source>
</evidence>
<keyword evidence="10" id="KW-1185">Reference proteome</keyword>
<dbReference type="InterPro" id="IPR024270">
    <property type="entry name" value="Urocortin_II/III"/>
</dbReference>
<evidence type="ECO:0000256" key="8">
    <source>
        <dbReference type="SAM" id="SignalP"/>
    </source>
</evidence>
<name>A0A6P3VS71_CLUHA</name>
<dbReference type="PANTHER" id="PTHR17575:SF1">
    <property type="entry name" value="UROCORTIN-3"/>
    <property type="match status" value="1"/>
</dbReference>
<dbReference type="CTD" id="100003848"/>
<dbReference type="GO" id="GO:0031669">
    <property type="term" value="P:cellular response to nutrient levels"/>
    <property type="evidence" value="ECO:0007669"/>
    <property type="project" value="TreeGrafter"/>
</dbReference>
<dbReference type="GO" id="GO:0007586">
    <property type="term" value="P:digestion"/>
    <property type="evidence" value="ECO:0007669"/>
    <property type="project" value="InterPro"/>
</dbReference>
<comment type="subcellular location">
    <subcellularLocation>
        <location evidence="1">Secreted</location>
    </subcellularLocation>
</comment>
<dbReference type="InterPro" id="IPR000187">
    <property type="entry name" value="CRF"/>
</dbReference>
<reference evidence="11" key="1">
    <citation type="submission" date="2025-08" db="UniProtKB">
        <authorList>
            <consortium name="RefSeq"/>
        </authorList>
    </citation>
    <scope>IDENTIFICATION</scope>
</reference>
<evidence type="ECO:0000313" key="11">
    <source>
        <dbReference type="RefSeq" id="XP_012679926.1"/>
    </source>
</evidence>